<evidence type="ECO:0000313" key="3">
    <source>
        <dbReference type="Proteomes" id="UP000678499"/>
    </source>
</evidence>
<reference evidence="2" key="1">
    <citation type="submission" date="2020-11" db="EMBL/GenBank/DDBJ databases">
        <authorList>
            <person name="Tran Van P."/>
        </authorList>
    </citation>
    <scope>NUCLEOTIDE SEQUENCE</scope>
</reference>
<keyword evidence="1" id="KW-0732">Signal</keyword>
<dbReference type="Proteomes" id="UP000678499">
    <property type="component" value="Unassembled WGS sequence"/>
</dbReference>
<dbReference type="Gene3D" id="2.120.10.30">
    <property type="entry name" value="TolB, C-terminal domain"/>
    <property type="match status" value="1"/>
</dbReference>
<dbReference type="EMBL" id="OA883339">
    <property type="protein sequence ID" value="CAD7278640.1"/>
    <property type="molecule type" value="Genomic_DNA"/>
</dbReference>
<feature type="signal peptide" evidence="1">
    <location>
        <begin position="1"/>
        <end position="20"/>
    </location>
</feature>
<feature type="chain" id="PRO_5036210129" evidence="1">
    <location>
        <begin position="21"/>
        <end position="384"/>
    </location>
</feature>
<proteinExistence type="predicted"/>
<name>A0A7R9BNL3_9CRUS</name>
<gene>
    <name evidence="2" type="ORF">NMOB1V02_LOCUS6338</name>
</gene>
<keyword evidence="3" id="KW-1185">Reference proteome</keyword>
<organism evidence="2">
    <name type="scientific">Notodromas monacha</name>
    <dbReference type="NCBI Taxonomy" id="399045"/>
    <lineage>
        <taxon>Eukaryota</taxon>
        <taxon>Metazoa</taxon>
        <taxon>Ecdysozoa</taxon>
        <taxon>Arthropoda</taxon>
        <taxon>Crustacea</taxon>
        <taxon>Oligostraca</taxon>
        <taxon>Ostracoda</taxon>
        <taxon>Podocopa</taxon>
        <taxon>Podocopida</taxon>
        <taxon>Cypridocopina</taxon>
        <taxon>Cypridoidea</taxon>
        <taxon>Cyprididae</taxon>
        <taxon>Notodromas</taxon>
    </lineage>
</organism>
<protein>
    <submittedName>
        <fullName evidence="2">Uncharacterized protein</fullName>
    </submittedName>
</protein>
<dbReference type="AlphaFoldDB" id="A0A7R9BNL3"/>
<dbReference type="InterPro" id="IPR011042">
    <property type="entry name" value="6-blade_b-propeller_TolB-like"/>
</dbReference>
<sequence length="384" mass="41102">MSGLGFLVIAALASQLLVKAYPTSLIAPSNYINYEEDPLFAMLRQKIERGEIDMESDFFMDKSRFQVHHDPEWPPEPLDIQPLGQISAVDTDLKGNPVIFHRAERSWSSHKDSSPAVVISDSLNIMSKHHHLLTSAKSTVHLVDLMAGALQIINDQKGGQIAYYNGVVPESSHERQAPATLAQLARGPSIRLLRPSGRGFISVPTNTRRPIPIHGTLRPEPTSSCVWPTIRPVPVTGSQSWSCAATSPSPAGPFPFMGPYGPNPLAAAYGPRFAPYPSPALRAGPVPPPHPQSSLFAAAAAASDLSARKFGVKDPKGPRPYYLVSRGGGVNDPFAFALLLSHSGGGHGCAQTTAPRESSTTTTTAIAPMKKPALFRPFKADSGA</sequence>
<evidence type="ECO:0000313" key="2">
    <source>
        <dbReference type="EMBL" id="CAD7278640.1"/>
    </source>
</evidence>
<accession>A0A7R9BNL3</accession>
<dbReference type="EMBL" id="CAJPEX010001302">
    <property type="protein sequence ID" value="CAG0918792.1"/>
    <property type="molecule type" value="Genomic_DNA"/>
</dbReference>
<evidence type="ECO:0000256" key="1">
    <source>
        <dbReference type="SAM" id="SignalP"/>
    </source>
</evidence>